<dbReference type="EMBL" id="CP031001">
    <property type="protein sequence ID" value="QHN76408.1"/>
    <property type="molecule type" value="Genomic_DNA"/>
</dbReference>
<name>A0A444XDR6_ARAHY</name>
<dbReference type="PANTHER" id="PTHR46328">
    <property type="entry name" value="FAR-RED IMPAIRED RESPONSIVE (FAR1) FAMILY PROTEIN-RELATED"/>
    <property type="match status" value="1"/>
</dbReference>
<reference evidence="2 5" key="2">
    <citation type="submission" date="2020-01" db="EMBL/GenBank/DDBJ databases">
        <title>Genome sequence of Arachis hypogaea, cultivar Shitouqi.</title>
        <authorList>
            <person name="Zhuang W."/>
            <person name="Chen H."/>
            <person name="Varshney R."/>
            <person name="Wang D."/>
            <person name="Ming R."/>
        </authorList>
    </citation>
    <scope>NUCLEOTIDE SEQUENCE [LARGE SCALE GENOMIC DNA]</scope>
    <source>
        <tissue evidence="2">Young leaf</tissue>
    </source>
</reference>
<dbReference type="OrthoDB" id="1880485at2759"/>
<dbReference type="EMBL" id="SDMP01000019">
    <property type="protein sequence ID" value="RYQ87881.1"/>
    <property type="molecule type" value="Genomic_DNA"/>
</dbReference>
<gene>
    <name evidence="3" type="ORF">Ahy_B09g095425</name>
    <name evidence="2" type="ORF">DS421_19g643630</name>
</gene>
<dbReference type="InterPro" id="IPR004330">
    <property type="entry name" value="FAR1_DNA_bnd_dom"/>
</dbReference>
<feature type="domain" description="FAR1" evidence="1">
    <location>
        <begin position="44"/>
        <end position="134"/>
    </location>
</feature>
<evidence type="ECO:0000313" key="4">
    <source>
        <dbReference type="Proteomes" id="UP000289738"/>
    </source>
</evidence>
<dbReference type="PANTHER" id="PTHR46328:SF15">
    <property type="entry name" value="PROTEIN FAR1-RELATED SEQUENCE 5-LIKE"/>
    <property type="match status" value="1"/>
</dbReference>
<dbReference type="Proteomes" id="UP000289738">
    <property type="component" value="Chromosome B09"/>
</dbReference>
<keyword evidence="4" id="KW-1185">Reference proteome</keyword>
<reference evidence="3 4" key="1">
    <citation type="submission" date="2019-01" db="EMBL/GenBank/DDBJ databases">
        <title>Sequencing of cultivated peanut Arachis hypogaea provides insights into genome evolution and oil improvement.</title>
        <authorList>
            <person name="Chen X."/>
        </authorList>
    </citation>
    <scope>NUCLEOTIDE SEQUENCE [LARGE SCALE GENOMIC DNA]</scope>
    <source>
        <strain evidence="4">cv. Fuhuasheng</strain>
        <strain evidence="3">GDAAS-fuhuasheng2018</strain>
        <tissue evidence="3">Leaves</tissue>
    </source>
</reference>
<dbReference type="STRING" id="3818.A0A444XDR6"/>
<evidence type="ECO:0000259" key="1">
    <source>
        <dbReference type="Pfam" id="PF03101"/>
    </source>
</evidence>
<evidence type="ECO:0000313" key="3">
    <source>
        <dbReference type="EMBL" id="RYQ87881.1"/>
    </source>
</evidence>
<protein>
    <submittedName>
        <fullName evidence="2">Protein FAR1-RELATED SEQUENCE</fullName>
    </submittedName>
</protein>
<dbReference type="AlphaFoldDB" id="A0A444XDR6"/>
<dbReference type="Proteomes" id="UP000464620">
    <property type="component" value="Chromosome B09"/>
</dbReference>
<proteinExistence type="predicted"/>
<organism evidence="3 4">
    <name type="scientific">Arachis hypogaea</name>
    <name type="common">Peanut</name>
    <dbReference type="NCBI Taxonomy" id="3818"/>
    <lineage>
        <taxon>Eukaryota</taxon>
        <taxon>Viridiplantae</taxon>
        <taxon>Streptophyta</taxon>
        <taxon>Embryophyta</taxon>
        <taxon>Tracheophyta</taxon>
        <taxon>Spermatophyta</taxon>
        <taxon>Magnoliopsida</taxon>
        <taxon>eudicotyledons</taxon>
        <taxon>Gunneridae</taxon>
        <taxon>Pentapetalae</taxon>
        <taxon>rosids</taxon>
        <taxon>fabids</taxon>
        <taxon>Fabales</taxon>
        <taxon>Fabaceae</taxon>
        <taxon>Papilionoideae</taxon>
        <taxon>50 kb inversion clade</taxon>
        <taxon>dalbergioids sensu lato</taxon>
        <taxon>Dalbergieae</taxon>
        <taxon>Pterocarpus clade</taxon>
        <taxon>Arachis</taxon>
    </lineage>
</organism>
<sequence length="211" mass="24460">MELEAELVTANESSAEKTVGPCVGASILEPYIGMEFDSEADAKNFYDEYARQEGFIVRIDKCHRSEIDNRIISRRLTCNKEGFHVRGKNDKVNPYRKPRVSIREGCEAMMMVKVNKCGKWVVTKFVKEHSHPLMGSGVRSYRTTESKDKRIRQLTKELERRDQQCQQYRKLILSLLETVEEQNKFLSTKVEHVVQCVKQLENDVQKPLDTS</sequence>
<dbReference type="Pfam" id="PF03101">
    <property type="entry name" value="FAR1"/>
    <property type="match status" value="1"/>
</dbReference>
<evidence type="ECO:0000313" key="2">
    <source>
        <dbReference type="EMBL" id="QHN76408.1"/>
    </source>
</evidence>
<accession>A0A444XDR6</accession>
<evidence type="ECO:0000313" key="5">
    <source>
        <dbReference type="Proteomes" id="UP000464620"/>
    </source>
</evidence>